<feature type="transmembrane region" description="Helical" evidence="1">
    <location>
        <begin position="30"/>
        <end position="48"/>
    </location>
</feature>
<protein>
    <submittedName>
        <fullName evidence="3">Fatty acid desaturase</fullName>
    </submittedName>
</protein>
<feature type="domain" description="Fatty acid desaturase" evidence="2">
    <location>
        <begin position="55"/>
        <end position="285"/>
    </location>
</feature>
<evidence type="ECO:0000256" key="1">
    <source>
        <dbReference type="SAM" id="Phobius"/>
    </source>
</evidence>
<gene>
    <name evidence="3" type="ORF">J2X15_002699</name>
</gene>
<sequence length="312" mass="35768">MPNHRLHAYSPTSTPQRLASSQVRGAAVEWPTMALWLAVVGSWVLVLATARHMPVWLHFAALTVLATWYMSLQHELLHGHPTRLDGVNRLMGLLPIALWYPYDLYKAHHLTHHQDQHLTEPGVDPESNYRHAAHLRPRWKLALVTSQRTVAGRLLLGPGLTVVHLTADVAWAIRRADARRLWIWAQHLTLAGALLVAVEYATAVSAWEYAAASYFGMGLGMLRSLYEHRPAALPAHRIVINEAALPWRLLYLNNNYHAVHHTHPGLPWYRIPSYYRADRTGYLERNGSFLLQGYVWLLRKHLWRPIDSPFFH</sequence>
<evidence type="ECO:0000259" key="2">
    <source>
        <dbReference type="Pfam" id="PF00487"/>
    </source>
</evidence>
<keyword evidence="1" id="KW-0812">Transmembrane</keyword>
<reference evidence="3 4" key="1">
    <citation type="submission" date="2023-07" db="EMBL/GenBank/DDBJ databases">
        <title>Sorghum-associated microbial communities from plants grown in Nebraska, USA.</title>
        <authorList>
            <person name="Schachtman D."/>
        </authorList>
    </citation>
    <scope>NUCLEOTIDE SEQUENCE [LARGE SCALE GENOMIC DNA]</scope>
    <source>
        <strain evidence="3 4">BE308</strain>
    </source>
</reference>
<evidence type="ECO:0000313" key="3">
    <source>
        <dbReference type="EMBL" id="MDR7307412.1"/>
    </source>
</evidence>
<dbReference type="Proteomes" id="UP001268089">
    <property type="component" value="Unassembled WGS sequence"/>
</dbReference>
<accession>A0ABU1ZPD8</accession>
<proteinExistence type="predicted"/>
<name>A0ABU1ZPD8_9BURK</name>
<dbReference type="RefSeq" id="WP_310343663.1">
    <property type="nucleotide sequence ID" value="NZ_JAVDXO010000006.1"/>
</dbReference>
<keyword evidence="1" id="KW-1133">Transmembrane helix</keyword>
<dbReference type="InterPro" id="IPR005804">
    <property type="entry name" value="FA_desaturase_dom"/>
</dbReference>
<feature type="transmembrane region" description="Helical" evidence="1">
    <location>
        <begin position="55"/>
        <end position="74"/>
    </location>
</feature>
<comment type="caution">
    <text evidence="3">The sequence shown here is derived from an EMBL/GenBank/DDBJ whole genome shotgun (WGS) entry which is preliminary data.</text>
</comment>
<evidence type="ECO:0000313" key="4">
    <source>
        <dbReference type="Proteomes" id="UP001268089"/>
    </source>
</evidence>
<dbReference type="EMBL" id="JAVDXO010000006">
    <property type="protein sequence ID" value="MDR7307412.1"/>
    <property type="molecule type" value="Genomic_DNA"/>
</dbReference>
<organism evidence="3 4">
    <name type="scientific">Rhodoferax saidenbachensis</name>
    <dbReference type="NCBI Taxonomy" id="1484693"/>
    <lineage>
        <taxon>Bacteria</taxon>
        <taxon>Pseudomonadati</taxon>
        <taxon>Pseudomonadota</taxon>
        <taxon>Betaproteobacteria</taxon>
        <taxon>Burkholderiales</taxon>
        <taxon>Comamonadaceae</taxon>
        <taxon>Rhodoferax</taxon>
    </lineage>
</organism>
<keyword evidence="1" id="KW-0472">Membrane</keyword>
<dbReference type="Pfam" id="PF00487">
    <property type="entry name" value="FA_desaturase"/>
    <property type="match status" value="1"/>
</dbReference>
<keyword evidence="4" id="KW-1185">Reference proteome</keyword>